<comment type="caution">
    <text evidence="1">The sequence shown here is derived from an EMBL/GenBank/DDBJ whole genome shotgun (WGS) entry which is preliminary data.</text>
</comment>
<organism evidence="1 2">
    <name type="scientific">Fibrella forsythiae</name>
    <dbReference type="NCBI Taxonomy" id="2817061"/>
    <lineage>
        <taxon>Bacteria</taxon>
        <taxon>Pseudomonadati</taxon>
        <taxon>Bacteroidota</taxon>
        <taxon>Cytophagia</taxon>
        <taxon>Cytophagales</taxon>
        <taxon>Spirosomataceae</taxon>
        <taxon>Fibrella</taxon>
    </lineage>
</organism>
<keyword evidence="2" id="KW-1185">Reference proteome</keyword>
<dbReference type="RefSeq" id="WP_207330646.1">
    <property type="nucleotide sequence ID" value="NZ_JAFMYW010000006.1"/>
</dbReference>
<dbReference type="EMBL" id="JAFMYW010000006">
    <property type="protein sequence ID" value="MBO0950691.1"/>
    <property type="molecule type" value="Genomic_DNA"/>
</dbReference>
<dbReference type="Proteomes" id="UP000664628">
    <property type="component" value="Unassembled WGS sequence"/>
</dbReference>
<accession>A0ABS3JL12</accession>
<reference evidence="1 2" key="1">
    <citation type="submission" date="2021-03" db="EMBL/GenBank/DDBJ databases">
        <title>Fibrella sp. HMF5405 genome sequencing and assembly.</title>
        <authorList>
            <person name="Kang H."/>
            <person name="Kim H."/>
            <person name="Bae S."/>
            <person name="Joh K."/>
        </authorList>
    </citation>
    <scope>NUCLEOTIDE SEQUENCE [LARGE SCALE GENOMIC DNA]</scope>
    <source>
        <strain evidence="1 2">HMF5405</strain>
    </source>
</reference>
<sequence>MPFEIERVWDIDGYPAYFFAADNQLYRFDSQGRIRQNKRTVIGYTQGYVLKSKFYSLKKLRPLLRRHIPTNNPMGF</sequence>
<gene>
    <name evidence="1" type="ORF">J2I46_19010</name>
</gene>
<name>A0ABS3JL12_9BACT</name>
<evidence type="ECO:0008006" key="3">
    <source>
        <dbReference type="Google" id="ProtNLM"/>
    </source>
</evidence>
<proteinExistence type="predicted"/>
<evidence type="ECO:0000313" key="1">
    <source>
        <dbReference type="EMBL" id="MBO0950691.1"/>
    </source>
</evidence>
<evidence type="ECO:0000313" key="2">
    <source>
        <dbReference type="Proteomes" id="UP000664628"/>
    </source>
</evidence>
<protein>
    <recommendedName>
        <fullName evidence="3">NUMOD4 domain-containing protein</fullName>
    </recommendedName>
</protein>